<evidence type="ECO:0000313" key="3">
    <source>
        <dbReference type="Proteomes" id="UP000265875"/>
    </source>
</evidence>
<dbReference type="Gene3D" id="3.40.50.720">
    <property type="entry name" value="NAD(P)-binding Rossmann-like Domain"/>
    <property type="match status" value="1"/>
</dbReference>
<reference evidence="2 3" key="1">
    <citation type="submission" date="2018-08" db="EMBL/GenBank/DDBJ databases">
        <title>Draft genome sequence of the cyanotroph, Pseudomonas monteilii BCN3.</title>
        <authorList>
            <person name="Jones L.B."/>
            <person name="Kunz D.A."/>
        </authorList>
    </citation>
    <scope>NUCLEOTIDE SEQUENCE [LARGE SCALE GENOMIC DNA]</scope>
    <source>
        <strain evidence="2 3">BCN3</strain>
    </source>
</reference>
<comment type="caution">
    <text evidence="2">The sequence shown here is derived from an EMBL/GenBank/DDBJ whole genome shotgun (WGS) entry which is preliminary data.</text>
</comment>
<dbReference type="PANTHER" id="PTHR43482:SF1">
    <property type="entry name" value="PROTEIN AST1-RELATED"/>
    <property type="match status" value="1"/>
</dbReference>
<dbReference type="EMBL" id="QWLL01000017">
    <property type="protein sequence ID" value="RII78261.1"/>
    <property type="molecule type" value="Genomic_DNA"/>
</dbReference>
<dbReference type="CDD" id="cd05289">
    <property type="entry name" value="MDR_like_2"/>
    <property type="match status" value="1"/>
</dbReference>
<feature type="domain" description="Enoyl reductase (ER)" evidence="1">
    <location>
        <begin position="15"/>
        <end position="313"/>
    </location>
</feature>
<dbReference type="AlphaFoldDB" id="A0A399M914"/>
<dbReference type="SUPFAM" id="SSF50129">
    <property type="entry name" value="GroES-like"/>
    <property type="match status" value="1"/>
</dbReference>
<proteinExistence type="predicted"/>
<dbReference type="SUPFAM" id="SSF51735">
    <property type="entry name" value="NAD(P)-binding Rossmann-fold domains"/>
    <property type="match status" value="1"/>
</dbReference>
<dbReference type="GO" id="GO:0016491">
    <property type="term" value="F:oxidoreductase activity"/>
    <property type="evidence" value="ECO:0007669"/>
    <property type="project" value="InterPro"/>
</dbReference>
<sequence>MTTRMMRALQAIVPGDLKVVYVPMPDVRRGEVLVEVLCSALNGMDADVLDGQWGRYARRWSKQGVTLTGFEFSGVARSDGVSIRAGQRVIGYSHVLHGQRTHCQFVAMPECDLQPFPERLSFEEAAALVVGGLTSIQILERIRPLRIGQRCLIVGANGAVGLCCVQLALSQGAQVVALAAPQHFEALRGMGVHELLDSRDQRAWKSISAFDLIIDTPPLMRYAQARHMLADNGTYVTSHPEQDLLAPLRSLLSTRKAGWLMLLRGNRELFQRLAKLAEQTVLRPSVDSVFTLDEAAQAFVRVRCSGIFGRVLLRMT</sequence>
<organism evidence="2 3">
    <name type="scientific">Pseudomonas monteilii</name>
    <dbReference type="NCBI Taxonomy" id="76759"/>
    <lineage>
        <taxon>Bacteria</taxon>
        <taxon>Pseudomonadati</taxon>
        <taxon>Pseudomonadota</taxon>
        <taxon>Gammaproteobacteria</taxon>
        <taxon>Pseudomonadales</taxon>
        <taxon>Pseudomonadaceae</taxon>
        <taxon>Pseudomonas</taxon>
    </lineage>
</organism>
<evidence type="ECO:0000259" key="1">
    <source>
        <dbReference type="SMART" id="SM00829"/>
    </source>
</evidence>
<accession>A0A399M914</accession>
<gene>
    <name evidence="2" type="ORF">D0894_08485</name>
</gene>
<dbReference type="InterPro" id="IPR036291">
    <property type="entry name" value="NAD(P)-bd_dom_sf"/>
</dbReference>
<dbReference type="InterPro" id="IPR020843">
    <property type="entry name" value="ER"/>
</dbReference>
<name>A0A399M914_9PSED</name>
<dbReference type="InterPro" id="IPR011032">
    <property type="entry name" value="GroES-like_sf"/>
</dbReference>
<dbReference type="PANTHER" id="PTHR43482">
    <property type="entry name" value="PROTEIN AST1-RELATED"/>
    <property type="match status" value="1"/>
</dbReference>
<dbReference type="InterPro" id="IPR052585">
    <property type="entry name" value="Lipid_raft_assoc_Zn_ADH"/>
</dbReference>
<evidence type="ECO:0000313" key="2">
    <source>
        <dbReference type="EMBL" id="RII78261.1"/>
    </source>
</evidence>
<dbReference type="SMART" id="SM00829">
    <property type="entry name" value="PKS_ER"/>
    <property type="match status" value="1"/>
</dbReference>
<dbReference type="Proteomes" id="UP000265875">
    <property type="component" value="Unassembled WGS sequence"/>
</dbReference>
<protein>
    <submittedName>
        <fullName evidence="2">NADP-dependent oxidoreductase</fullName>
    </submittedName>
</protein>
<dbReference type="Pfam" id="PF13602">
    <property type="entry name" value="ADH_zinc_N_2"/>
    <property type="match status" value="1"/>
</dbReference>
<dbReference type="RefSeq" id="WP_119369378.1">
    <property type="nucleotide sequence ID" value="NZ_QWLL01000017.1"/>
</dbReference>
<dbReference type="Gene3D" id="3.90.180.10">
    <property type="entry name" value="Medium-chain alcohol dehydrogenases, catalytic domain"/>
    <property type="match status" value="1"/>
</dbReference>